<dbReference type="EMBL" id="BOON01000054">
    <property type="protein sequence ID" value="GII25572.1"/>
    <property type="molecule type" value="Genomic_DNA"/>
</dbReference>
<protein>
    <submittedName>
        <fullName evidence="2">Lipoprotein</fullName>
    </submittedName>
</protein>
<dbReference type="Gene3D" id="3.40.710.10">
    <property type="entry name" value="DD-peptidase/beta-lactamase superfamily"/>
    <property type="match status" value="1"/>
</dbReference>
<evidence type="ECO:0000313" key="3">
    <source>
        <dbReference type="Proteomes" id="UP000599074"/>
    </source>
</evidence>
<keyword evidence="3" id="KW-1185">Reference proteome</keyword>
<feature type="region of interest" description="Disordered" evidence="1">
    <location>
        <begin position="183"/>
        <end position="210"/>
    </location>
</feature>
<gene>
    <name evidence="2" type="ORF">Pme01_51690</name>
</gene>
<dbReference type="RefSeq" id="WP_168115756.1">
    <property type="nucleotide sequence ID" value="NZ_BOON01000054.1"/>
</dbReference>
<comment type="caution">
    <text evidence="2">The sequence shown here is derived from an EMBL/GenBank/DDBJ whole genome shotgun (WGS) entry which is preliminary data.</text>
</comment>
<evidence type="ECO:0000313" key="2">
    <source>
        <dbReference type="EMBL" id="GII25572.1"/>
    </source>
</evidence>
<dbReference type="Proteomes" id="UP000599074">
    <property type="component" value="Unassembled WGS sequence"/>
</dbReference>
<accession>A0A8J3TI53</accession>
<sequence>MGNSSPTVPDGVTASFAVFDRTLGAETVHHDSHRRFRAASLVKILIALDRLEADGQHLPAPERALLESMLRASDDDAADWFWDSYGGPEIAKRMITKLRLTESAPPPAEYPGWWGYTAVTAADMVKVYRYVLDSADPWIRDVVMNDLRRSTRCAADGHDQWFGIPSAVDRPWAVKQGWSRFPSSVSTAGSAGGPSADGLDLTRPAMHTSGTVGADDRRILVVLTLHEVGTPWHESAARVTALTRQVNHTRDDLKADDLKATD</sequence>
<keyword evidence="2" id="KW-0449">Lipoprotein</keyword>
<proteinExistence type="predicted"/>
<evidence type="ECO:0000256" key="1">
    <source>
        <dbReference type="SAM" id="MobiDB-lite"/>
    </source>
</evidence>
<dbReference type="SUPFAM" id="SSF56601">
    <property type="entry name" value="beta-lactamase/transpeptidase-like"/>
    <property type="match status" value="1"/>
</dbReference>
<dbReference type="InterPro" id="IPR012338">
    <property type="entry name" value="Beta-lactam/transpept-like"/>
</dbReference>
<dbReference type="AlphaFoldDB" id="A0A8J3TI53"/>
<name>A0A8J3TI53_9ACTN</name>
<reference evidence="2" key="1">
    <citation type="submission" date="2021-01" db="EMBL/GenBank/DDBJ databases">
        <title>Whole genome shotgun sequence of Planosporangium mesophilum NBRC 109066.</title>
        <authorList>
            <person name="Komaki H."/>
            <person name="Tamura T."/>
        </authorList>
    </citation>
    <scope>NUCLEOTIDE SEQUENCE</scope>
    <source>
        <strain evidence="2">NBRC 109066</strain>
    </source>
</reference>
<organism evidence="2 3">
    <name type="scientific">Planosporangium mesophilum</name>
    <dbReference type="NCBI Taxonomy" id="689768"/>
    <lineage>
        <taxon>Bacteria</taxon>
        <taxon>Bacillati</taxon>
        <taxon>Actinomycetota</taxon>
        <taxon>Actinomycetes</taxon>
        <taxon>Micromonosporales</taxon>
        <taxon>Micromonosporaceae</taxon>
        <taxon>Planosporangium</taxon>
    </lineage>
</organism>